<feature type="compositionally biased region" description="Polar residues" evidence="1">
    <location>
        <begin position="142"/>
        <end position="158"/>
    </location>
</feature>
<dbReference type="AlphaFoldDB" id="A0A4U0UER2"/>
<reference evidence="2 3" key="1">
    <citation type="submission" date="2017-03" db="EMBL/GenBank/DDBJ databases">
        <title>Genomes of endolithic fungi from Antarctica.</title>
        <authorList>
            <person name="Coleine C."/>
            <person name="Masonjones S."/>
            <person name="Stajich J.E."/>
        </authorList>
    </citation>
    <scope>NUCLEOTIDE SEQUENCE [LARGE SCALE GENOMIC DNA]</scope>
    <source>
        <strain evidence="2 3">CCFEE 6315</strain>
    </source>
</reference>
<feature type="compositionally biased region" description="Polar residues" evidence="1">
    <location>
        <begin position="281"/>
        <end position="301"/>
    </location>
</feature>
<comment type="caution">
    <text evidence="2">The sequence shown here is derived from an EMBL/GenBank/DDBJ whole genome shotgun (WGS) entry which is preliminary data.</text>
</comment>
<feature type="compositionally biased region" description="Polar residues" evidence="1">
    <location>
        <begin position="62"/>
        <end position="74"/>
    </location>
</feature>
<feature type="region of interest" description="Disordered" evidence="1">
    <location>
        <begin position="53"/>
        <end position="74"/>
    </location>
</feature>
<organism evidence="2 3">
    <name type="scientific">Salinomyces thailandicus</name>
    <dbReference type="NCBI Taxonomy" id="706561"/>
    <lineage>
        <taxon>Eukaryota</taxon>
        <taxon>Fungi</taxon>
        <taxon>Dikarya</taxon>
        <taxon>Ascomycota</taxon>
        <taxon>Pezizomycotina</taxon>
        <taxon>Dothideomycetes</taxon>
        <taxon>Dothideomycetidae</taxon>
        <taxon>Mycosphaerellales</taxon>
        <taxon>Teratosphaeriaceae</taxon>
        <taxon>Salinomyces</taxon>
    </lineage>
</organism>
<keyword evidence="3" id="KW-1185">Reference proteome</keyword>
<evidence type="ECO:0000313" key="2">
    <source>
        <dbReference type="EMBL" id="TKA34030.1"/>
    </source>
</evidence>
<proteinExistence type="predicted"/>
<feature type="compositionally biased region" description="Low complexity" evidence="1">
    <location>
        <begin position="159"/>
        <end position="170"/>
    </location>
</feature>
<evidence type="ECO:0000256" key="1">
    <source>
        <dbReference type="SAM" id="MobiDB-lite"/>
    </source>
</evidence>
<accession>A0A4U0UER2</accession>
<gene>
    <name evidence="2" type="ORF">B0A50_00010</name>
</gene>
<protein>
    <submittedName>
        <fullName evidence="2">Uncharacterized protein</fullName>
    </submittedName>
</protein>
<feature type="compositionally biased region" description="Low complexity" evidence="1">
    <location>
        <begin position="312"/>
        <end position="334"/>
    </location>
</feature>
<feature type="compositionally biased region" description="Pro residues" evidence="1">
    <location>
        <begin position="266"/>
        <end position="277"/>
    </location>
</feature>
<name>A0A4U0UER2_9PEZI</name>
<dbReference type="Proteomes" id="UP000308549">
    <property type="component" value="Unassembled WGS sequence"/>
</dbReference>
<feature type="compositionally biased region" description="Pro residues" evidence="1">
    <location>
        <begin position="231"/>
        <end position="247"/>
    </location>
</feature>
<feature type="compositionally biased region" description="Low complexity" evidence="1">
    <location>
        <begin position="220"/>
        <end position="230"/>
    </location>
</feature>
<sequence>MSILYTQQQRQDFLAHLRQTSAAQAMGPSQREQIERQVLSGQLDQQIQDCVARNPQQQQQPTSTNDFSASNFSGFSFQPPIGPIQIPVVPTMQRPSLSGMPTAFSAIGGVQETSMPDLRTAFGNQMIPQISQQIMQLPGGHANQQNINFSGEQNGAQFSYSSSSTSFHSSGNNASEAPQPSFPLLPGFARPAATQGQDQQTLGFVQELTETPAPQCIRAPRPSSAQQQTQPSPPQTLPPSSQPPSSIPPFHHHSPSTRFPSIPSTGPNPPIHPPTNPHPSNTRLHTTFTNQLNKSEPSYFSQPAGMPDRSVARAPQQQDSRQQSQAQSQAATPP</sequence>
<evidence type="ECO:0000313" key="3">
    <source>
        <dbReference type="Proteomes" id="UP000308549"/>
    </source>
</evidence>
<dbReference type="EMBL" id="NAJL01000001">
    <property type="protein sequence ID" value="TKA34030.1"/>
    <property type="molecule type" value="Genomic_DNA"/>
</dbReference>
<feature type="region of interest" description="Disordered" evidence="1">
    <location>
        <begin position="215"/>
        <end position="334"/>
    </location>
</feature>
<feature type="region of interest" description="Disordered" evidence="1">
    <location>
        <begin position="141"/>
        <end position="197"/>
    </location>
</feature>